<keyword evidence="1" id="KW-0739">Sodium transport</keyword>
<keyword evidence="5" id="KW-1185">Reference proteome</keyword>
<organism evidence="4 5">
    <name type="scientific">Sulfitobacter indolifex HEL-45</name>
    <dbReference type="NCBI Taxonomy" id="391624"/>
    <lineage>
        <taxon>Bacteria</taxon>
        <taxon>Pseudomonadati</taxon>
        <taxon>Pseudomonadota</taxon>
        <taxon>Alphaproteobacteria</taxon>
        <taxon>Rhodobacterales</taxon>
        <taxon>Roseobacteraceae</taxon>
        <taxon>Sulfitobacter</taxon>
    </lineage>
</organism>
<comment type="caution">
    <text evidence="4">The sequence shown here is derived from an EMBL/GenBank/DDBJ whole genome shotgun (WGS) entry which is preliminary data.</text>
</comment>
<comment type="subunit">
    <text evidence="1">Composed of six subunits; NqrA, NqrB, NqrC, NqrD, NqrE and NqrF.</text>
</comment>
<reference evidence="4 5" key="1">
    <citation type="submission" date="2007-11" db="EMBL/GenBank/DDBJ databases">
        <authorList>
            <person name="Wagner-Dobler I."/>
            <person name="Ferriera S."/>
            <person name="Johnson J."/>
            <person name="Kravitz S."/>
            <person name="Beeson K."/>
            <person name="Sutton G."/>
            <person name="Rogers Y.-H."/>
            <person name="Friedman R."/>
            <person name="Frazier M."/>
            <person name="Venter J.C."/>
        </authorList>
    </citation>
    <scope>NUCLEOTIDE SEQUENCE [LARGE SCALE GENOMIC DNA]</scope>
    <source>
        <strain evidence="4 5">HEL-45</strain>
    </source>
</reference>
<keyword evidence="1" id="KW-1278">Translocase</keyword>
<keyword evidence="1" id="KW-0406">Ion transport</keyword>
<sequence length="424" mass="46461">MEFRLRKGKTINLGPSPGDTPVIARTVRKVGVMARDYPGVIFDLRVREGDRVRRGQLLCVDRHRPEIGFVASVSGRVHQIRQGARRRIEAIVVNVEGDEGLRFDVGAAAQNDGALRNLLLKSGAWLGFRTRPFGRIPDPADRPSAIFITATDSNPLAPDPTHVLRPLLDSFRRGAQALSRLTDDPVFVCQAPGPSLIDPSETLQVVRFSGPHPSGLPGTHIHHLWPVSDQRSVWQIGYQDVAAIGTLLSSGEATTTRTISVAGPGVERPALVRAPLGAELIDLLGEPRTDETLRVQRLVSGFSLTGTEARFLSRHDLQVTVFDRNATPKHTRTALWRMIGRLPLAVPGATQPSEAFERLFPFDLLPVPLMRALAVGDIETVERLGGLELLEEDLALLTWRCPSGTDYGQLLRGVLDTLHQERAA</sequence>
<dbReference type="InterPro" id="IPR056148">
    <property type="entry name" value="NQRA_2nd"/>
</dbReference>
<evidence type="ECO:0000313" key="4">
    <source>
        <dbReference type="EMBL" id="EDQ05427.1"/>
    </source>
</evidence>
<dbReference type="PANTHER" id="PTHR37839">
    <property type="entry name" value="NA(+)-TRANSLOCATING NADH-QUINONE REDUCTASE SUBUNIT A"/>
    <property type="match status" value="1"/>
</dbReference>
<dbReference type="HAMAP" id="MF_00425">
    <property type="entry name" value="NqrA"/>
    <property type="match status" value="1"/>
</dbReference>
<accession>A0ABM9X7T5</accession>
<comment type="function">
    <text evidence="1">NQR complex catalyzes the reduction of ubiquinone-1 to ubiquinol by two successive reactions, coupled with the transport of Na(+) ions from the cytoplasm to the periplasm. NqrA to NqrE are probably involved in the second step, the conversion of ubisemiquinone to ubiquinol.</text>
</comment>
<keyword evidence="4" id="KW-0560">Oxidoreductase</keyword>
<keyword evidence="1" id="KW-0915">Sodium</keyword>
<dbReference type="PANTHER" id="PTHR37839:SF1">
    <property type="entry name" value="NA(+)-TRANSLOCATING NADH-QUINONE REDUCTASE SUBUNIT A"/>
    <property type="match status" value="1"/>
</dbReference>
<evidence type="ECO:0000313" key="5">
    <source>
        <dbReference type="Proteomes" id="UP000003257"/>
    </source>
</evidence>
<evidence type="ECO:0000259" key="3">
    <source>
        <dbReference type="Pfam" id="PF24836"/>
    </source>
</evidence>
<protein>
    <recommendedName>
        <fullName evidence="1">Na(+)-translocating NADH-quinone reductase subunit A</fullName>
        <shortName evidence="1">Na(+)-NQR subunit A</shortName>
        <shortName evidence="1">Na(+)-translocating NQR subunit A</shortName>
        <ecNumber evidence="1">7.2.1.1</ecNumber>
    </recommendedName>
    <alternativeName>
        <fullName evidence="1">NQR complex subunit A</fullName>
    </alternativeName>
    <alternativeName>
        <fullName evidence="1">NQR-1 subunit A</fullName>
    </alternativeName>
</protein>
<gene>
    <name evidence="1" type="primary">nqrA</name>
    <name evidence="4" type="ORF">OIHEL45_01415</name>
</gene>
<dbReference type="GO" id="GO:0016491">
    <property type="term" value="F:oxidoreductase activity"/>
    <property type="evidence" value="ECO:0007669"/>
    <property type="project" value="UniProtKB-KW"/>
</dbReference>
<dbReference type="InterPro" id="IPR011053">
    <property type="entry name" value="Single_hybrid_motif"/>
</dbReference>
<evidence type="ECO:0000259" key="2">
    <source>
        <dbReference type="Pfam" id="PF05896"/>
    </source>
</evidence>
<dbReference type="SUPFAM" id="SSF51230">
    <property type="entry name" value="Single hybrid motif"/>
    <property type="match status" value="1"/>
</dbReference>
<name>A0ABM9X7T5_9RHOB</name>
<keyword evidence="1" id="KW-0520">NAD</keyword>
<feature type="domain" description="NqrA second alpha/beta" evidence="3">
    <location>
        <begin position="114"/>
        <end position="252"/>
    </location>
</feature>
<dbReference type="Proteomes" id="UP000003257">
    <property type="component" value="Unassembled WGS sequence"/>
</dbReference>
<dbReference type="EC" id="7.2.1.1" evidence="1"/>
<comment type="catalytic activity">
    <reaction evidence="1">
        <text>a ubiquinone + n Na(+)(in) + NADH + H(+) = a ubiquinol + n Na(+)(out) + NAD(+)</text>
        <dbReference type="Rhea" id="RHEA:47748"/>
        <dbReference type="Rhea" id="RHEA-COMP:9565"/>
        <dbReference type="Rhea" id="RHEA-COMP:9566"/>
        <dbReference type="ChEBI" id="CHEBI:15378"/>
        <dbReference type="ChEBI" id="CHEBI:16389"/>
        <dbReference type="ChEBI" id="CHEBI:17976"/>
        <dbReference type="ChEBI" id="CHEBI:29101"/>
        <dbReference type="ChEBI" id="CHEBI:57540"/>
        <dbReference type="ChEBI" id="CHEBI:57945"/>
        <dbReference type="EC" id="7.2.1.1"/>
    </reaction>
</comment>
<keyword evidence="1" id="KW-0830">Ubiquinone</keyword>
<dbReference type="InterPro" id="IPR056147">
    <property type="entry name" value="NQRA_N"/>
</dbReference>
<dbReference type="Pfam" id="PF05896">
    <property type="entry name" value="NQRA_N"/>
    <property type="match status" value="1"/>
</dbReference>
<dbReference type="EMBL" id="ABID01000001">
    <property type="protein sequence ID" value="EDQ05427.1"/>
    <property type="molecule type" value="Genomic_DNA"/>
</dbReference>
<dbReference type="Pfam" id="PF24836">
    <property type="entry name" value="NQRA_2nd"/>
    <property type="match status" value="1"/>
</dbReference>
<feature type="domain" description="NqrA N-terminal barrel-sandwich hybrid" evidence="2">
    <location>
        <begin position="4"/>
        <end position="96"/>
    </location>
</feature>
<dbReference type="InterPro" id="IPR008703">
    <property type="entry name" value="NqrA"/>
</dbReference>
<evidence type="ECO:0000256" key="1">
    <source>
        <dbReference type="HAMAP-Rule" id="MF_00425"/>
    </source>
</evidence>
<proteinExistence type="inferred from homology"/>
<comment type="similarity">
    <text evidence="1">Belongs to the NqrA family.</text>
</comment>
<keyword evidence="1" id="KW-0813">Transport</keyword>